<evidence type="ECO:0000313" key="2">
    <source>
        <dbReference type="EMBL" id="CAB4677068.1"/>
    </source>
</evidence>
<dbReference type="InterPro" id="IPR038389">
    <property type="entry name" value="PSMG2_sf"/>
</dbReference>
<dbReference type="InterPro" id="IPR008492">
    <property type="entry name" value="Rv2714-like"/>
</dbReference>
<evidence type="ECO:0000313" key="3">
    <source>
        <dbReference type="EMBL" id="CAB4721785.1"/>
    </source>
</evidence>
<dbReference type="InterPro" id="IPR019151">
    <property type="entry name" value="Proteasome_assmbl_chaperone_2"/>
</dbReference>
<proteinExistence type="predicted"/>
<organism evidence="1">
    <name type="scientific">freshwater metagenome</name>
    <dbReference type="NCBI Taxonomy" id="449393"/>
    <lineage>
        <taxon>unclassified sequences</taxon>
        <taxon>metagenomes</taxon>
        <taxon>ecological metagenomes</taxon>
    </lineage>
</organism>
<sequence length="271" mass="29952">MILAFSGWNDAGEAASAAVEHLASIWPVQAIGEFDTEEFYDYQNNRPIVSVDESFNRSLTWPTTTVRGVSLPNYDRDLILVSGVEPSLKWRSFVAQLLDLGEDLDISMVVCLGSLLADVPHTRPIPVTATAARPEFGERLGLEMSRYEGPTGILGAIQDACNQREIDALSIWAAIPHYVSSPPCPKATLSLLNHLEDLLELPIDLGELPEDAKAWEIGVDQLSQEDSEIADYVKSLEESKDEADLPEATGEAIAREFERYLRRRGEENPQA</sequence>
<gene>
    <name evidence="1" type="ORF">UFOPK1811_00059</name>
    <name evidence="2" type="ORF">UFOPK2360_00254</name>
    <name evidence="3" type="ORF">UFOPK2659_00691</name>
    <name evidence="4" type="ORF">UFOPK2922_01175</name>
    <name evidence="5" type="ORF">UFOPK3306_00527</name>
</gene>
<dbReference type="SUPFAM" id="SSF159659">
    <property type="entry name" value="Cgl1923-like"/>
    <property type="match status" value="1"/>
</dbReference>
<accession>A0A6J6FLI3</accession>
<evidence type="ECO:0000313" key="1">
    <source>
        <dbReference type="EMBL" id="CAB4589330.1"/>
    </source>
</evidence>
<dbReference type="EMBL" id="CAEZUJ010000002">
    <property type="protein sequence ID" value="CAB4589330.1"/>
    <property type="molecule type" value="Genomic_DNA"/>
</dbReference>
<dbReference type="EMBL" id="CAEZYJ010000087">
    <property type="protein sequence ID" value="CAB4721785.1"/>
    <property type="molecule type" value="Genomic_DNA"/>
</dbReference>
<dbReference type="EMBL" id="CAFBLI010000027">
    <property type="protein sequence ID" value="CAB4863010.1"/>
    <property type="molecule type" value="Genomic_DNA"/>
</dbReference>
<evidence type="ECO:0000313" key="5">
    <source>
        <dbReference type="EMBL" id="CAB4863010.1"/>
    </source>
</evidence>
<name>A0A6J6FLI3_9ZZZZ</name>
<dbReference type="PIRSF" id="PIRSF028754">
    <property type="entry name" value="UCP028754"/>
    <property type="match status" value="1"/>
</dbReference>
<dbReference type="AlphaFoldDB" id="A0A6J6FLI3"/>
<protein>
    <submittedName>
        <fullName evidence="1">Unannotated protein</fullName>
    </submittedName>
</protein>
<reference evidence="1" key="1">
    <citation type="submission" date="2020-05" db="EMBL/GenBank/DDBJ databases">
        <authorList>
            <person name="Chiriac C."/>
            <person name="Salcher M."/>
            <person name="Ghai R."/>
            <person name="Kavagutti S V."/>
        </authorList>
    </citation>
    <scope>NUCLEOTIDE SEQUENCE</scope>
</reference>
<evidence type="ECO:0000313" key="4">
    <source>
        <dbReference type="EMBL" id="CAB4782928.1"/>
    </source>
</evidence>
<dbReference type="EMBL" id="CAEZZS010000064">
    <property type="protein sequence ID" value="CAB4782928.1"/>
    <property type="molecule type" value="Genomic_DNA"/>
</dbReference>
<dbReference type="Pfam" id="PF09754">
    <property type="entry name" value="PAC2"/>
    <property type="match status" value="1"/>
</dbReference>
<dbReference type="EMBL" id="CAEZXH010000008">
    <property type="protein sequence ID" value="CAB4677068.1"/>
    <property type="molecule type" value="Genomic_DNA"/>
</dbReference>
<dbReference type="Gene3D" id="3.40.50.10900">
    <property type="entry name" value="PAC-like subunit"/>
    <property type="match status" value="1"/>
</dbReference>